<dbReference type="InParanoid" id="C5KH94"/>
<organism evidence="9">
    <name type="scientific">Perkinsus marinus (strain ATCC 50983 / TXsc)</name>
    <dbReference type="NCBI Taxonomy" id="423536"/>
    <lineage>
        <taxon>Eukaryota</taxon>
        <taxon>Sar</taxon>
        <taxon>Alveolata</taxon>
        <taxon>Perkinsozoa</taxon>
        <taxon>Perkinsea</taxon>
        <taxon>Perkinsida</taxon>
        <taxon>Perkinsidae</taxon>
        <taxon>Perkinsus</taxon>
    </lineage>
</organism>
<dbReference type="OrthoDB" id="431825at2759"/>
<feature type="compositionally biased region" description="Polar residues" evidence="5">
    <location>
        <begin position="25"/>
        <end position="37"/>
    </location>
</feature>
<dbReference type="EMBL" id="GG673069">
    <property type="protein sequence ID" value="EER15956.1"/>
    <property type="molecule type" value="Genomic_DNA"/>
</dbReference>
<evidence type="ECO:0000256" key="3">
    <source>
        <dbReference type="ARBA" id="ARBA00023054"/>
    </source>
</evidence>
<evidence type="ECO:0000256" key="5">
    <source>
        <dbReference type="SAM" id="MobiDB-lite"/>
    </source>
</evidence>
<feature type="domain" description="NUC153" evidence="6">
    <location>
        <begin position="572"/>
        <end position="600"/>
    </location>
</feature>
<protein>
    <submittedName>
        <fullName evidence="8">Pre-rRNA-processing protein ESF1, putative</fullName>
    </submittedName>
</protein>
<feature type="region of interest" description="Disordered" evidence="5">
    <location>
        <begin position="231"/>
        <end position="262"/>
    </location>
</feature>
<evidence type="ECO:0000259" key="7">
    <source>
        <dbReference type="Pfam" id="PF25121"/>
    </source>
</evidence>
<evidence type="ECO:0000256" key="1">
    <source>
        <dbReference type="ARBA" id="ARBA00004604"/>
    </source>
</evidence>
<name>C5KH94_PERM5</name>
<keyword evidence="4" id="KW-0539">Nucleus</keyword>
<gene>
    <name evidence="8" type="ORF">Pmar_PMAR003414</name>
</gene>
<feature type="region of interest" description="Disordered" evidence="5">
    <location>
        <begin position="91"/>
        <end position="145"/>
    </location>
</feature>
<keyword evidence="3" id="KW-0175">Coiled coil</keyword>
<dbReference type="PANTHER" id="PTHR12202:SF0">
    <property type="entry name" value="ESF1 HOMOLOG"/>
    <property type="match status" value="1"/>
</dbReference>
<sequence>MAPANKKSNPKKGKGIADRRASEGPKSNSSVVKTATSKAADEDKDERFVMDTARFNKVPMAVRKVQLDDRFSKVLTDKKFSAGGDMKRFYATDKEIGDRDADEEDERRRGVTGSGFVWNEVSSDSDDDSSSSDEEAASEVEWNKYNEEAQKANVWSYGDEDDTKEAQGDASRRLAVLGLNWDEVEAQDIFVMFQTFLDSTQKNVAGGIFPSDYGLKRLKVEKVRGPVLDSDIEELDAGESSASDTDKEPDMEEERLKKAKEVADPKAHLAQLALRKYQRQRTKYYYAIAEFDSVDTGELVYNELDGIGASFCSMMMDLRFVPDELEEFPHAPTSTCTEMPKKYQKGSSDNQQAQSHTSAKCAWDEPAPERRFLSKKLTPEDIAEIDLDAYLASSDEDSDLNEDNVEDYRKQLLGGELSDDDDEAAPASTEKEDPTAGRGRGVTVSDRNSFVSGEMTFKVNTTTQALAEEVEARASALKESGHLGHAGLAAAEKKSPWEQYLEKRRQKDKAKREKRLEARMTAEEEDAKSSKAEAGHRREELELITGHKESEEGPEAKAKDMDVPSTPVNVNDPRFSKMYDDTAFAIDPTHPEFKKTKAMTQLMDARIERKKQLKRSRKPAISKSKVSNLDKRLGLTGPDDGVDLKTDGMKLLGRSKKKHRSSK</sequence>
<dbReference type="GO" id="GO:0006364">
    <property type="term" value="P:rRNA processing"/>
    <property type="evidence" value="ECO:0007669"/>
    <property type="project" value="InterPro"/>
</dbReference>
<feature type="region of interest" description="Disordered" evidence="5">
    <location>
        <begin position="415"/>
        <end position="447"/>
    </location>
</feature>
<evidence type="ECO:0000259" key="6">
    <source>
        <dbReference type="Pfam" id="PF08159"/>
    </source>
</evidence>
<reference evidence="8 9" key="1">
    <citation type="submission" date="2008-07" db="EMBL/GenBank/DDBJ databases">
        <authorList>
            <person name="El-Sayed N."/>
            <person name="Caler E."/>
            <person name="Inman J."/>
            <person name="Amedeo P."/>
            <person name="Hass B."/>
            <person name="Wortman J."/>
        </authorList>
    </citation>
    <scope>NUCLEOTIDE SEQUENCE [LARGE SCALE GENOMIC DNA]</scope>
    <source>
        <strain evidence="9">ATCC 50983 / TXsc</strain>
    </source>
</reference>
<accession>C5KH94</accession>
<proteinExistence type="inferred from homology"/>
<keyword evidence="9" id="KW-1185">Reference proteome</keyword>
<evidence type="ECO:0000256" key="4">
    <source>
        <dbReference type="ARBA" id="ARBA00023242"/>
    </source>
</evidence>
<feature type="compositionally biased region" description="Basic residues" evidence="5">
    <location>
        <begin position="609"/>
        <end position="620"/>
    </location>
</feature>
<feature type="region of interest" description="Disordered" evidence="5">
    <location>
        <begin position="1"/>
        <end position="46"/>
    </location>
</feature>
<dbReference type="InterPro" id="IPR056750">
    <property type="entry name" value="RRM_ESF1"/>
</dbReference>
<feature type="region of interest" description="Disordered" evidence="5">
    <location>
        <begin position="609"/>
        <end position="663"/>
    </location>
</feature>
<dbReference type="InterPro" id="IPR039754">
    <property type="entry name" value="Esf1"/>
</dbReference>
<dbReference type="Pfam" id="PF25121">
    <property type="entry name" value="RRM_ESF1"/>
    <property type="match status" value="1"/>
</dbReference>
<feature type="region of interest" description="Disordered" evidence="5">
    <location>
        <begin position="331"/>
        <end position="365"/>
    </location>
</feature>
<dbReference type="GeneID" id="9060868"/>
<feature type="compositionally biased region" description="Basic and acidic residues" evidence="5">
    <location>
        <begin position="244"/>
        <end position="262"/>
    </location>
</feature>
<evidence type="ECO:0000313" key="9">
    <source>
        <dbReference type="Proteomes" id="UP000007800"/>
    </source>
</evidence>
<feature type="region of interest" description="Disordered" evidence="5">
    <location>
        <begin position="485"/>
        <end position="575"/>
    </location>
</feature>
<feature type="compositionally biased region" description="Basic and acidic residues" evidence="5">
    <location>
        <begin position="491"/>
        <end position="562"/>
    </location>
</feature>
<comment type="subcellular location">
    <subcellularLocation>
        <location evidence="1">Nucleus</location>
        <location evidence="1">Nucleolus</location>
    </subcellularLocation>
</comment>
<dbReference type="Pfam" id="PF08159">
    <property type="entry name" value="NUC153"/>
    <property type="match status" value="1"/>
</dbReference>
<feature type="domain" description="ESF1 RRM" evidence="7">
    <location>
        <begin position="172"/>
        <end position="337"/>
    </location>
</feature>
<dbReference type="GO" id="GO:0003723">
    <property type="term" value="F:RNA binding"/>
    <property type="evidence" value="ECO:0007669"/>
    <property type="project" value="TreeGrafter"/>
</dbReference>
<dbReference type="InterPro" id="IPR012580">
    <property type="entry name" value="NUC153"/>
</dbReference>
<feature type="compositionally biased region" description="Polar residues" evidence="5">
    <location>
        <begin position="345"/>
        <end position="358"/>
    </location>
</feature>
<dbReference type="AlphaFoldDB" id="C5KH94"/>
<dbReference type="RefSeq" id="XP_002784160.1">
    <property type="nucleotide sequence ID" value="XM_002784114.1"/>
</dbReference>
<dbReference type="Proteomes" id="UP000007800">
    <property type="component" value="Unassembled WGS sequence"/>
</dbReference>
<dbReference type="OMA" id="YEMEMSW"/>
<dbReference type="GO" id="GO:0005730">
    <property type="term" value="C:nucleolus"/>
    <property type="evidence" value="ECO:0007669"/>
    <property type="project" value="UniProtKB-SubCell"/>
</dbReference>
<evidence type="ECO:0000313" key="8">
    <source>
        <dbReference type="EMBL" id="EER15956.1"/>
    </source>
</evidence>
<comment type="similarity">
    <text evidence="2">Belongs to the ESF1 family.</text>
</comment>
<feature type="compositionally biased region" description="Basic residues" evidence="5">
    <location>
        <begin position="653"/>
        <end position="663"/>
    </location>
</feature>
<dbReference type="PANTHER" id="PTHR12202">
    <property type="entry name" value="ESF1 HOMOLOG"/>
    <property type="match status" value="1"/>
</dbReference>
<feature type="compositionally biased region" description="Acidic residues" evidence="5">
    <location>
        <begin position="123"/>
        <end position="138"/>
    </location>
</feature>
<evidence type="ECO:0000256" key="2">
    <source>
        <dbReference type="ARBA" id="ARBA00009087"/>
    </source>
</evidence>